<reference evidence="3" key="1">
    <citation type="submission" date="2021-06" db="EMBL/GenBank/DDBJ databases">
        <authorList>
            <person name="Kallberg Y."/>
            <person name="Tangrot J."/>
            <person name="Rosling A."/>
        </authorList>
    </citation>
    <scope>NUCLEOTIDE SEQUENCE</scope>
    <source>
        <strain evidence="3">IN212</strain>
    </source>
</reference>
<dbReference type="EMBL" id="CAJVPZ010000811">
    <property type="protein sequence ID" value="CAG8476684.1"/>
    <property type="molecule type" value="Genomic_DNA"/>
</dbReference>
<evidence type="ECO:0000259" key="2">
    <source>
        <dbReference type="Pfam" id="PF20636"/>
    </source>
</evidence>
<feature type="domain" description="Survival Motor Neuron Gemin2-binding" evidence="2">
    <location>
        <begin position="1"/>
        <end position="19"/>
    </location>
</feature>
<proteinExistence type="predicted"/>
<feature type="region of interest" description="Disordered" evidence="1">
    <location>
        <begin position="19"/>
        <end position="67"/>
    </location>
</feature>
<dbReference type="Pfam" id="PF20636">
    <property type="entry name" value="SMN_G2-BD"/>
    <property type="match status" value="1"/>
</dbReference>
<evidence type="ECO:0000313" key="3">
    <source>
        <dbReference type="EMBL" id="CAG8476684.1"/>
    </source>
</evidence>
<accession>A0A9N8Z6G3</accession>
<name>A0A9N8Z6G3_9GLOM</name>
<dbReference type="AlphaFoldDB" id="A0A9N8Z6G3"/>
<dbReference type="InterPro" id="IPR049481">
    <property type="entry name" value="SMN_G2-BD"/>
</dbReference>
<evidence type="ECO:0000313" key="4">
    <source>
        <dbReference type="Proteomes" id="UP000789396"/>
    </source>
</evidence>
<organism evidence="3 4">
    <name type="scientific">Racocetra fulgida</name>
    <dbReference type="NCBI Taxonomy" id="60492"/>
    <lineage>
        <taxon>Eukaryota</taxon>
        <taxon>Fungi</taxon>
        <taxon>Fungi incertae sedis</taxon>
        <taxon>Mucoromycota</taxon>
        <taxon>Glomeromycotina</taxon>
        <taxon>Glomeromycetes</taxon>
        <taxon>Diversisporales</taxon>
        <taxon>Gigasporaceae</taxon>
        <taxon>Racocetra</taxon>
    </lineage>
</organism>
<feature type="non-terminal residue" evidence="3">
    <location>
        <position position="106"/>
    </location>
</feature>
<dbReference type="CDD" id="cd22851">
    <property type="entry name" value="SMN_N"/>
    <property type="match status" value="1"/>
</dbReference>
<dbReference type="OrthoDB" id="2448714at2759"/>
<protein>
    <submittedName>
        <fullName evidence="3">1009_t:CDS:1</fullName>
    </submittedName>
</protein>
<evidence type="ECO:0000256" key="1">
    <source>
        <dbReference type="SAM" id="MobiDB-lite"/>
    </source>
</evidence>
<sequence>VWDDSALISAWDHAVKEYQTGPFSEKPTKTEADTSTDQTQNEVDDSSVEETGHTHTHRHNSDSTAGDNAYYSAYGCYYYLQDPNMSYVPGWRPMQPPKVSSLFIDF</sequence>
<comment type="caution">
    <text evidence="3">The sequence shown here is derived from an EMBL/GenBank/DDBJ whole genome shotgun (WGS) entry which is preliminary data.</text>
</comment>
<keyword evidence="4" id="KW-1185">Reference proteome</keyword>
<dbReference type="Proteomes" id="UP000789396">
    <property type="component" value="Unassembled WGS sequence"/>
</dbReference>
<gene>
    <name evidence="3" type="ORF">RFULGI_LOCUS1352</name>
</gene>